<evidence type="ECO:0000259" key="2">
    <source>
        <dbReference type="PROSITE" id="PS51352"/>
    </source>
</evidence>
<accession>A0A6C0AIL8</accession>
<dbReference type="PANTHER" id="PTHR46115">
    <property type="entry name" value="THIOREDOXIN-LIKE PROTEIN 1"/>
    <property type="match status" value="1"/>
</dbReference>
<dbReference type="Gene3D" id="3.40.30.10">
    <property type="entry name" value="Glutaredoxin"/>
    <property type="match status" value="1"/>
</dbReference>
<dbReference type="Pfam" id="PF00085">
    <property type="entry name" value="Thioredoxin"/>
    <property type="match status" value="1"/>
</dbReference>
<evidence type="ECO:0000313" key="3">
    <source>
        <dbReference type="EMBL" id="QHS79657.1"/>
    </source>
</evidence>
<dbReference type="PROSITE" id="PS51352">
    <property type="entry name" value="THIOREDOXIN_2"/>
    <property type="match status" value="1"/>
</dbReference>
<reference evidence="3" key="1">
    <citation type="journal article" date="2020" name="Nature">
        <title>Giant virus diversity and host interactions through global metagenomics.</title>
        <authorList>
            <person name="Schulz F."/>
            <person name="Roux S."/>
            <person name="Paez-Espino D."/>
            <person name="Jungbluth S."/>
            <person name="Walsh D.A."/>
            <person name="Denef V.J."/>
            <person name="McMahon K.D."/>
            <person name="Konstantinidis K.T."/>
            <person name="Eloe-Fadrosh E.A."/>
            <person name="Kyrpides N.C."/>
            <person name="Woyke T."/>
        </authorList>
    </citation>
    <scope>NUCLEOTIDE SEQUENCE</scope>
    <source>
        <strain evidence="3">GVMAG-S-1035303-20</strain>
    </source>
</reference>
<evidence type="ECO:0000256" key="1">
    <source>
        <dbReference type="ARBA" id="ARBA00023157"/>
    </source>
</evidence>
<dbReference type="CDD" id="cd02947">
    <property type="entry name" value="TRX_family"/>
    <property type="match status" value="1"/>
</dbReference>
<sequence>MATMYFFTSPTCGPCKSVKPVVSELTEDYPKITWVTVDTTADPTHLATTHKVTHVPTMVAVHNGVEVGRHSGTQLMGYFALAKRLSAMLPK</sequence>
<dbReference type="InterPro" id="IPR013766">
    <property type="entry name" value="Thioredoxin_domain"/>
</dbReference>
<protein>
    <recommendedName>
        <fullName evidence="2">Thioredoxin domain-containing protein</fullName>
    </recommendedName>
</protein>
<dbReference type="InterPro" id="IPR036249">
    <property type="entry name" value="Thioredoxin-like_sf"/>
</dbReference>
<dbReference type="AlphaFoldDB" id="A0A6C0AIL8"/>
<dbReference type="EMBL" id="MN740650">
    <property type="protein sequence ID" value="QHS79657.1"/>
    <property type="molecule type" value="Genomic_DNA"/>
</dbReference>
<keyword evidence="1" id="KW-1015">Disulfide bond</keyword>
<feature type="domain" description="Thioredoxin" evidence="2">
    <location>
        <begin position="1"/>
        <end position="90"/>
    </location>
</feature>
<dbReference type="SUPFAM" id="SSF52833">
    <property type="entry name" value="Thioredoxin-like"/>
    <property type="match status" value="1"/>
</dbReference>
<proteinExistence type="predicted"/>
<name>A0A6C0AIL8_9ZZZZ</name>
<organism evidence="3">
    <name type="scientific">viral metagenome</name>
    <dbReference type="NCBI Taxonomy" id="1070528"/>
    <lineage>
        <taxon>unclassified sequences</taxon>
        <taxon>metagenomes</taxon>
        <taxon>organismal metagenomes</taxon>
    </lineage>
</organism>